<dbReference type="OrthoDB" id="2958217at2759"/>
<organism evidence="2 3">
    <name type="scientific">Lophiotrema nucula</name>
    <dbReference type="NCBI Taxonomy" id="690887"/>
    <lineage>
        <taxon>Eukaryota</taxon>
        <taxon>Fungi</taxon>
        <taxon>Dikarya</taxon>
        <taxon>Ascomycota</taxon>
        <taxon>Pezizomycotina</taxon>
        <taxon>Dothideomycetes</taxon>
        <taxon>Pleosporomycetidae</taxon>
        <taxon>Pleosporales</taxon>
        <taxon>Lophiotremataceae</taxon>
        <taxon>Lophiotrema</taxon>
    </lineage>
</organism>
<feature type="domain" description="Heterokaryon incompatibility" evidence="1">
    <location>
        <begin position="55"/>
        <end position="123"/>
    </location>
</feature>
<accession>A0A6A5YNG4</accession>
<dbReference type="Proteomes" id="UP000799770">
    <property type="component" value="Unassembled WGS sequence"/>
</dbReference>
<dbReference type="InterPro" id="IPR010730">
    <property type="entry name" value="HET"/>
</dbReference>
<dbReference type="PANTHER" id="PTHR33112:SF16">
    <property type="entry name" value="HETEROKARYON INCOMPATIBILITY DOMAIN-CONTAINING PROTEIN"/>
    <property type="match status" value="1"/>
</dbReference>
<gene>
    <name evidence="2" type="ORF">BDV96DRAFT_260210</name>
</gene>
<keyword evidence="3" id="KW-1185">Reference proteome</keyword>
<reference evidence="2" key="1">
    <citation type="journal article" date="2020" name="Stud. Mycol.">
        <title>101 Dothideomycetes genomes: a test case for predicting lifestyles and emergence of pathogens.</title>
        <authorList>
            <person name="Haridas S."/>
            <person name="Albert R."/>
            <person name="Binder M."/>
            <person name="Bloem J."/>
            <person name="Labutti K."/>
            <person name="Salamov A."/>
            <person name="Andreopoulos B."/>
            <person name="Baker S."/>
            <person name="Barry K."/>
            <person name="Bills G."/>
            <person name="Bluhm B."/>
            <person name="Cannon C."/>
            <person name="Castanera R."/>
            <person name="Culley D."/>
            <person name="Daum C."/>
            <person name="Ezra D."/>
            <person name="Gonzalez J."/>
            <person name="Henrissat B."/>
            <person name="Kuo A."/>
            <person name="Liang C."/>
            <person name="Lipzen A."/>
            <person name="Lutzoni F."/>
            <person name="Magnuson J."/>
            <person name="Mondo S."/>
            <person name="Nolan M."/>
            <person name="Ohm R."/>
            <person name="Pangilinan J."/>
            <person name="Park H.-J."/>
            <person name="Ramirez L."/>
            <person name="Alfaro M."/>
            <person name="Sun H."/>
            <person name="Tritt A."/>
            <person name="Yoshinaga Y."/>
            <person name="Zwiers L.-H."/>
            <person name="Turgeon B."/>
            <person name="Goodwin S."/>
            <person name="Spatafora J."/>
            <person name="Crous P."/>
            <person name="Grigoriev I."/>
        </authorList>
    </citation>
    <scope>NUCLEOTIDE SEQUENCE</scope>
    <source>
        <strain evidence="2">CBS 627.86</strain>
    </source>
</reference>
<dbReference type="PANTHER" id="PTHR33112">
    <property type="entry name" value="DOMAIN PROTEIN, PUTATIVE-RELATED"/>
    <property type="match status" value="1"/>
</dbReference>
<sequence>MLGLDPDGKFRLMKSWIPIDKPLHSIDPNTCPRRLLDLTLAGAIQRSGPFTTAGFAALSHRWGTHQHLTLKRSTMRRLKRSFPVSELPQTFQDAVYVTRRLGFSYLWIDALCIMQDSEDDWLQE</sequence>
<evidence type="ECO:0000259" key="1">
    <source>
        <dbReference type="Pfam" id="PF06985"/>
    </source>
</evidence>
<dbReference type="EMBL" id="ML977347">
    <property type="protein sequence ID" value="KAF2108483.1"/>
    <property type="molecule type" value="Genomic_DNA"/>
</dbReference>
<dbReference type="Pfam" id="PF06985">
    <property type="entry name" value="HET"/>
    <property type="match status" value="1"/>
</dbReference>
<protein>
    <recommendedName>
        <fullName evidence="1">Heterokaryon incompatibility domain-containing protein</fullName>
    </recommendedName>
</protein>
<name>A0A6A5YNG4_9PLEO</name>
<evidence type="ECO:0000313" key="3">
    <source>
        <dbReference type="Proteomes" id="UP000799770"/>
    </source>
</evidence>
<evidence type="ECO:0000313" key="2">
    <source>
        <dbReference type="EMBL" id="KAF2108483.1"/>
    </source>
</evidence>
<proteinExistence type="predicted"/>
<dbReference type="AlphaFoldDB" id="A0A6A5YNG4"/>